<protein>
    <submittedName>
        <fullName evidence="1">Uncharacterized protein</fullName>
    </submittedName>
</protein>
<sequence length="115" mass="13287">MREKSQVLDFSDKNYFTGTHMINPIRPTRKNWQRIFNTVLEDLTGLISPRQIIYCEGKDKPGRNGEEKGFDAKVLNSIFDEKYHDTVFVSSGGNTELDQRSNESLSFELHKITSE</sequence>
<dbReference type="RefSeq" id="WP_079713569.1">
    <property type="nucleotide sequence ID" value="NZ_LKTS01000003.1"/>
</dbReference>
<organism evidence="1 2">
    <name type="scientific">Salegentibacter salinarum</name>
    <dbReference type="NCBI Taxonomy" id="447422"/>
    <lineage>
        <taxon>Bacteria</taxon>
        <taxon>Pseudomonadati</taxon>
        <taxon>Bacteroidota</taxon>
        <taxon>Flavobacteriia</taxon>
        <taxon>Flavobacteriales</taxon>
        <taxon>Flavobacteriaceae</taxon>
        <taxon>Salegentibacter</taxon>
    </lineage>
</organism>
<dbReference type="AlphaFoldDB" id="A0A2N0U1G8"/>
<name>A0A2N0U1G8_9FLAO</name>
<reference evidence="1 2" key="1">
    <citation type="submission" date="2015-10" db="EMBL/GenBank/DDBJ databases">
        <title>Draft genome sequence of Salegentibacter salinarum KCTC 12975.</title>
        <authorList>
            <person name="Lin W."/>
            <person name="Zheng Q."/>
        </authorList>
    </citation>
    <scope>NUCLEOTIDE SEQUENCE [LARGE SCALE GENOMIC DNA]</scope>
    <source>
        <strain evidence="1 2">KCTC 12975</strain>
    </source>
</reference>
<dbReference type="Proteomes" id="UP000232673">
    <property type="component" value="Unassembled WGS sequence"/>
</dbReference>
<gene>
    <name evidence="1" type="ORF">APR41_12440</name>
</gene>
<keyword evidence="2" id="KW-1185">Reference proteome</keyword>
<evidence type="ECO:0000313" key="1">
    <source>
        <dbReference type="EMBL" id="PKD20845.1"/>
    </source>
</evidence>
<accession>A0A2N0U1G8</accession>
<dbReference type="STRING" id="447422.SAMN05660903_02536"/>
<comment type="caution">
    <text evidence="1">The sequence shown here is derived from an EMBL/GenBank/DDBJ whole genome shotgun (WGS) entry which is preliminary data.</text>
</comment>
<proteinExistence type="predicted"/>
<dbReference type="EMBL" id="LKTS01000003">
    <property type="protein sequence ID" value="PKD20845.1"/>
    <property type="molecule type" value="Genomic_DNA"/>
</dbReference>
<evidence type="ECO:0000313" key="2">
    <source>
        <dbReference type="Proteomes" id="UP000232673"/>
    </source>
</evidence>